<evidence type="ECO:0000256" key="1">
    <source>
        <dbReference type="ARBA" id="ARBA00022723"/>
    </source>
</evidence>
<evidence type="ECO:0000256" key="2">
    <source>
        <dbReference type="ARBA" id="ARBA00022771"/>
    </source>
</evidence>
<proteinExistence type="predicted"/>
<dbReference type="AlphaFoldDB" id="A0A0G4FJX8"/>
<sequence length="181" mass="19235">MPNSEERKRRRKFYCHYCSKHLGPSPGARREHNQGRPHIHNKIDYWARLLQSGAVRPPTDETHVTAIIASDPAKGLGTYKRGVAPGAASMGLSLVKPGESVRVLRAQAAGGPSPGFGGSRPAPALLAPPQNPAAIWGNAPPPQMTGPTAMMYQMGGPPPPHNGGMPRPMQSLPAVPPGAWR</sequence>
<dbReference type="EMBL" id="CDMZ01000417">
    <property type="protein sequence ID" value="CEM13858.1"/>
    <property type="molecule type" value="Genomic_DNA"/>
</dbReference>
<organism evidence="6">
    <name type="scientific">Chromera velia CCMP2878</name>
    <dbReference type="NCBI Taxonomy" id="1169474"/>
    <lineage>
        <taxon>Eukaryota</taxon>
        <taxon>Sar</taxon>
        <taxon>Alveolata</taxon>
        <taxon>Colpodellida</taxon>
        <taxon>Chromeraceae</taxon>
        <taxon>Chromera</taxon>
    </lineage>
</organism>
<keyword evidence="2" id="KW-0863">Zinc-finger</keyword>
<feature type="compositionally biased region" description="Low complexity" evidence="4">
    <location>
        <begin position="119"/>
        <end position="134"/>
    </location>
</feature>
<feature type="region of interest" description="Disordered" evidence="4">
    <location>
        <begin position="110"/>
        <end position="181"/>
    </location>
</feature>
<dbReference type="GO" id="GO:0000395">
    <property type="term" value="P:mRNA 5'-splice site recognition"/>
    <property type="evidence" value="ECO:0007669"/>
    <property type="project" value="InterPro"/>
</dbReference>
<protein>
    <recommendedName>
        <fullName evidence="5">U1-C C2H2-type zinc finger domain-containing protein</fullName>
    </recommendedName>
</protein>
<dbReference type="InterPro" id="IPR013085">
    <property type="entry name" value="U1-CZ_Znf_C2H2"/>
</dbReference>
<dbReference type="VEuPathDB" id="CryptoDB:Cvel_17360"/>
<keyword evidence="1" id="KW-0479">Metal-binding</keyword>
<reference evidence="6" key="1">
    <citation type="submission" date="2014-11" db="EMBL/GenBank/DDBJ databases">
        <authorList>
            <person name="Otto D Thomas"/>
            <person name="Naeem Raeece"/>
        </authorList>
    </citation>
    <scope>NUCLEOTIDE SEQUENCE</scope>
</reference>
<feature type="domain" description="U1-C C2H2-type zinc finger" evidence="5">
    <location>
        <begin position="12"/>
        <end position="45"/>
    </location>
</feature>
<gene>
    <name evidence="6" type="ORF">Cvel_17360</name>
</gene>
<dbReference type="InterPro" id="IPR036236">
    <property type="entry name" value="Znf_C2H2_sf"/>
</dbReference>
<accession>A0A0G4FJX8</accession>
<evidence type="ECO:0000256" key="4">
    <source>
        <dbReference type="SAM" id="MobiDB-lite"/>
    </source>
</evidence>
<name>A0A0G4FJX8_9ALVE</name>
<dbReference type="Gene3D" id="3.30.160.60">
    <property type="entry name" value="Classic Zinc Finger"/>
    <property type="match status" value="1"/>
</dbReference>
<dbReference type="Pfam" id="PF06220">
    <property type="entry name" value="zf-U1"/>
    <property type="match status" value="1"/>
</dbReference>
<evidence type="ECO:0000256" key="3">
    <source>
        <dbReference type="ARBA" id="ARBA00022833"/>
    </source>
</evidence>
<dbReference type="InterPro" id="IPR017340">
    <property type="entry name" value="U1_snRNP-C"/>
</dbReference>
<dbReference type="GO" id="GO:0030627">
    <property type="term" value="F:pre-mRNA 5'-splice site binding"/>
    <property type="evidence" value="ECO:0007669"/>
    <property type="project" value="InterPro"/>
</dbReference>
<dbReference type="SUPFAM" id="SSF57667">
    <property type="entry name" value="beta-beta-alpha zinc fingers"/>
    <property type="match status" value="1"/>
</dbReference>
<dbReference type="PIRSF" id="PIRSF037969">
    <property type="entry name" value="U1_snRNP-C"/>
    <property type="match status" value="1"/>
</dbReference>
<keyword evidence="3" id="KW-0862">Zinc</keyword>
<dbReference type="GO" id="GO:0008270">
    <property type="term" value="F:zinc ion binding"/>
    <property type="evidence" value="ECO:0007669"/>
    <property type="project" value="UniProtKB-KW"/>
</dbReference>
<evidence type="ECO:0000259" key="5">
    <source>
        <dbReference type="Pfam" id="PF06220"/>
    </source>
</evidence>
<dbReference type="GO" id="GO:0005685">
    <property type="term" value="C:U1 snRNP"/>
    <property type="evidence" value="ECO:0007669"/>
    <property type="project" value="InterPro"/>
</dbReference>
<evidence type="ECO:0000313" key="6">
    <source>
        <dbReference type="EMBL" id="CEM13858.1"/>
    </source>
</evidence>